<protein>
    <recommendedName>
        <fullName evidence="2">Antitoxin</fullName>
    </recommendedName>
</protein>
<reference evidence="5" key="1">
    <citation type="submission" date="2017-05" db="EMBL/GenBank/DDBJ databases">
        <title>Physiological properties and genetic analysis related to exopolysaccharide production of fresh-water unicellular cyanobacterium Aphanothece sacrum, Suizenji Nori, that has been cultured as a food source in Japan.</title>
        <authorList>
            <person name="Kanesaki Y."/>
            <person name="Yoshikawa S."/>
            <person name="Ohki K."/>
        </authorList>
    </citation>
    <scope>NUCLEOTIDE SEQUENCE [LARGE SCALE GENOMIC DNA]</scope>
    <source>
        <strain evidence="5">FPU1</strain>
    </source>
</reference>
<dbReference type="InterPro" id="IPR006442">
    <property type="entry name" value="Antitoxin_Phd/YefM"/>
</dbReference>
<dbReference type="Pfam" id="PF02604">
    <property type="entry name" value="PhdYeFM_antitox"/>
    <property type="match status" value="1"/>
</dbReference>
<dbReference type="NCBIfam" id="TIGR01552">
    <property type="entry name" value="phd_fam"/>
    <property type="match status" value="1"/>
</dbReference>
<keyword evidence="5" id="KW-1185">Reference proteome</keyword>
<evidence type="ECO:0000256" key="1">
    <source>
        <dbReference type="ARBA" id="ARBA00009981"/>
    </source>
</evidence>
<dbReference type="RefSeq" id="WP_124971879.1">
    <property type="nucleotide sequence ID" value="NZ_BDQK01000007.1"/>
</dbReference>
<accession>A0A401IGN6</accession>
<name>A0A401IGN6_APHSA</name>
<comment type="function">
    <text evidence="2">Antitoxin component of a type II toxin-antitoxin (TA) system.</text>
</comment>
<dbReference type="InterPro" id="IPR036165">
    <property type="entry name" value="YefM-like_sf"/>
</dbReference>
<evidence type="ECO:0000313" key="5">
    <source>
        <dbReference type="Proteomes" id="UP000287247"/>
    </source>
</evidence>
<dbReference type="SUPFAM" id="SSF143120">
    <property type="entry name" value="YefM-like"/>
    <property type="match status" value="1"/>
</dbReference>
<dbReference type="Gene3D" id="3.40.1620.10">
    <property type="entry name" value="YefM-like domain"/>
    <property type="match status" value="1"/>
</dbReference>
<evidence type="ECO:0000313" key="4">
    <source>
        <dbReference type="EMBL" id="GBF80360.1"/>
    </source>
</evidence>
<dbReference type="EMBL" id="BDQK01000007">
    <property type="protein sequence ID" value="GBF80360.1"/>
    <property type="molecule type" value="Genomic_DNA"/>
</dbReference>
<dbReference type="Proteomes" id="UP000287247">
    <property type="component" value="Unassembled WGS sequence"/>
</dbReference>
<sequence>MKMIEVKELQNHIDQLIELTTQGEEIIITKANQPIAKLVSLSQSNIHHPRPAYFGSAKDRVWISDDFDEPLEDFQEYME</sequence>
<dbReference type="PANTHER" id="PTHR35377">
    <property type="entry name" value="ANTITOXIN VAPB49-RELATED-RELATED"/>
    <property type="match status" value="1"/>
</dbReference>
<gene>
    <name evidence="4" type="ORF">AsFPU1_1761</name>
</gene>
<dbReference type="InterPro" id="IPR051416">
    <property type="entry name" value="phD-YefM_TA_antitoxins"/>
</dbReference>
<evidence type="ECO:0000256" key="2">
    <source>
        <dbReference type="RuleBase" id="RU362080"/>
    </source>
</evidence>
<feature type="domain" description="DUF2281" evidence="3">
    <location>
        <begin position="50"/>
        <end position="77"/>
    </location>
</feature>
<dbReference type="OrthoDB" id="9800503at2"/>
<dbReference type="AlphaFoldDB" id="A0A401IGN6"/>
<comment type="caution">
    <text evidence="4">The sequence shown here is derived from an EMBL/GenBank/DDBJ whole genome shotgun (WGS) entry which is preliminary data.</text>
</comment>
<proteinExistence type="inferred from homology"/>
<dbReference type="InterPro" id="IPR018739">
    <property type="entry name" value="DUF2281"/>
</dbReference>
<organism evidence="4 5">
    <name type="scientific">Aphanothece sacrum FPU1</name>
    <dbReference type="NCBI Taxonomy" id="1920663"/>
    <lineage>
        <taxon>Bacteria</taxon>
        <taxon>Bacillati</taxon>
        <taxon>Cyanobacteriota</taxon>
        <taxon>Cyanophyceae</taxon>
        <taxon>Oscillatoriophycideae</taxon>
        <taxon>Chroococcales</taxon>
        <taxon>Aphanothecaceae</taxon>
        <taxon>Aphanothece</taxon>
    </lineage>
</organism>
<comment type="similarity">
    <text evidence="1 2">Belongs to the phD/YefM antitoxin family.</text>
</comment>
<dbReference type="Pfam" id="PF10047">
    <property type="entry name" value="DUF2281"/>
    <property type="match status" value="1"/>
</dbReference>
<evidence type="ECO:0000259" key="3">
    <source>
        <dbReference type="Pfam" id="PF10047"/>
    </source>
</evidence>